<dbReference type="SMART" id="SM00710">
    <property type="entry name" value="PbH1"/>
    <property type="match status" value="6"/>
</dbReference>
<evidence type="ECO:0000259" key="2">
    <source>
        <dbReference type="SMART" id="SM00458"/>
    </source>
</evidence>
<dbReference type="EMBL" id="CADIKK010000008">
    <property type="protein sequence ID" value="CAB3785353.1"/>
    <property type="molecule type" value="Genomic_DNA"/>
</dbReference>
<dbReference type="InterPro" id="IPR000772">
    <property type="entry name" value="Ricin_B_lectin"/>
</dbReference>
<dbReference type="Gene3D" id="2.160.20.10">
    <property type="entry name" value="Single-stranded right-handed beta-helix, Pectin lyase-like"/>
    <property type="match status" value="1"/>
</dbReference>
<feature type="domain" description="Ricin B lectin" evidence="2">
    <location>
        <begin position="357"/>
        <end position="494"/>
    </location>
</feature>
<dbReference type="Pfam" id="PF14200">
    <property type="entry name" value="RicinB_lectin_2"/>
    <property type="match status" value="1"/>
</dbReference>
<organism evidence="3 4">
    <name type="scientific">Paraburkholderia ultramafica</name>
    <dbReference type="NCBI Taxonomy" id="1544867"/>
    <lineage>
        <taxon>Bacteria</taxon>
        <taxon>Pseudomonadati</taxon>
        <taxon>Pseudomonadota</taxon>
        <taxon>Betaproteobacteria</taxon>
        <taxon>Burkholderiales</taxon>
        <taxon>Burkholderiaceae</taxon>
        <taxon>Paraburkholderia</taxon>
    </lineage>
</organism>
<name>A0A6S7B2W8_9BURK</name>
<dbReference type="InterPro" id="IPR039448">
    <property type="entry name" value="Beta_helix"/>
</dbReference>
<dbReference type="Pfam" id="PF13229">
    <property type="entry name" value="Beta_helix"/>
    <property type="match status" value="1"/>
</dbReference>
<keyword evidence="4" id="KW-1185">Reference proteome</keyword>
<dbReference type="InterPro" id="IPR035992">
    <property type="entry name" value="Ricin_B-like_lectins"/>
</dbReference>
<evidence type="ECO:0000313" key="3">
    <source>
        <dbReference type="EMBL" id="CAB3785353.1"/>
    </source>
</evidence>
<feature type="chain" id="PRO_5028953426" description="Ricin B lectin domain-containing protein" evidence="1">
    <location>
        <begin position="28"/>
        <end position="496"/>
    </location>
</feature>
<evidence type="ECO:0000313" key="4">
    <source>
        <dbReference type="Proteomes" id="UP000494365"/>
    </source>
</evidence>
<dbReference type="InterPro" id="IPR012334">
    <property type="entry name" value="Pectin_lyas_fold"/>
</dbReference>
<protein>
    <recommendedName>
        <fullName evidence="2">Ricin B lectin domain-containing protein</fullName>
    </recommendedName>
</protein>
<proteinExistence type="predicted"/>
<dbReference type="InterPro" id="IPR011050">
    <property type="entry name" value="Pectin_lyase_fold/virulence"/>
</dbReference>
<feature type="signal peptide" evidence="1">
    <location>
        <begin position="1"/>
        <end position="27"/>
    </location>
</feature>
<dbReference type="Proteomes" id="UP000494365">
    <property type="component" value="Unassembled WGS sequence"/>
</dbReference>
<reference evidence="3 4" key="1">
    <citation type="submission" date="2020-04" db="EMBL/GenBank/DDBJ databases">
        <authorList>
            <person name="De Canck E."/>
        </authorList>
    </citation>
    <scope>NUCLEOTIDE SEQUENCE [LARGE SCALE GENOMIC DNA]</scope>
    <source>
        <strain evidence="3 4">LMG 28614</strain>
    </source>
</reference>
<dbReference type="Gene3D" id="2.80.10.50">
    <property type="match status" value="2"/>
</dbReference>
<dbReference type="RefSeq" id="WP_175149458.1">
    <property type="nucleotide sequence ID" value="NZ_CADIKK010000008.1"/>
</dbReference>
<dbReference type="PROSITE" id="PS50231">
    <property type="entry name" value="RICIN_B_LECTIN"/>
    <property type="match status" value="1"/>
</dbReference>
<keyword evidence="1" id="KW-0732">Signal</keyword>
<dbReference type="SUPFAM" id="SSF51126">
    <property type="entry name" value="Pectin lyase-like"/>
    <property type="match status" value="1"/>
</dbReference>
<dbReference type="SUPFAM" id="SSF50370">
    <property type="entry name" value="Ricin B-like lectins"/>
    <property type="match status" value="1"/>
</dbReference>
<dbReference type="SMART" id="SM00458">
    <property type="entry name" value="RICIN"/>
    <property type="match status" value="1"/>
</dbReference>
<dbReference type="CDD" id="cd00161">
    <property type="entry name" value="beta-trefoil_Ricin-like"/>
    <property type="match status" value="1"/>
</dbReference>
<sequence length="496" mass="51500">MKSKRWSNGLVVCLGLSTSLLMQGAHAVNVTVQPGQSIQSALQSVAAAGGGTVTLGAGVWTLTSSIQIPGSNITLTGQGAATVIRGPSTPYVWNLILVNGQKTLHDITISNLVLDGQVPKSAAFDPNNAYSVAGGGLNEAAKGFELVDASNLKISNVEVKNTAEGLATGSINGLTIDRSYFHDNGIMVHGNDGLAWHNAYLWGSTNVTITNSRFLNSWAGDGLHINGPGSNTITVDSSTFVGNYRLGIHAQQTPTNLTVSNNDLSFNGSTAPGTAHYNGLSMNGLDMESTTGSIVGNTAIGNTNEGIVTRSGTGTLSGNTALANSWWQIDNFGSYTVGANYSVQGHGDARGVGPIPDGTYQIVSRSSGLALAPSGTQADGTLLIQTTYTRSTSQLWSFVNLGNGQYEVTSASSGLAMDVSGAGTGDGTNVLLWDYHGSVNQTWRVISAGGQYYRLCPAHAPGSCLDVEGGSTASGTKVELWQYQGLPHEQWQILAP</sequence>
<dbReference type="AlphaFoldDB" id="A0A6S7B2W8"/>
<accession>A0A6S7B2W8</accession>
<evidence type="ECO:0000256" key="1">
    <source>
        <dbReference type="SAM" id="SignalP"/>
    </source>
</evidence>
<gene>
    <name evidence="3" type="ORF">LMG28614_02111</name>
</gene>
<dbReference type="InterPro" id="IPR006626">
    <property type="entry name" value="PbH1"/>
</dbReference>